<sequence>MIITSLIAVLCFGSVHSQDSTVCYFPLIYSCINKNK</sequence>
<feature type="chain" id="PRO_5009310497" evidence="1">
    <location>
        <begin position="18"/>
        <end position="36"/>
    </location>
</feature>
<dbReference type="AlphaFoldDB" id="A0A1I7W8D8"/>
<keyword evidence="2" id="KW-1185">Reference proteome</keyword>
<protein>
    <submittedName>
        <fullName evidence="3">Uncharacterized protein</fullName>
    </submittedName>
</protein>
<proteinExistence type="predicted"/>
<evidence type="ECO:0000256" key="1">
    <source>
        <dbReference type="SAM" id="SignalP"/>
    </source>
</evidence>
<dbReference type="WBParaSite" id="Hba_00913">
    <property type="protein sequence ID" value="Hba_00913"/>
    <property type="gene ID" value="Hba_00913"/>
</dbReference>
<dbReference type="Proteomes" id="UP000095283">
    <property type="component" value="Unplaced"/>
</dbReference>
<evidence type="ECO:0000313" key="2">
    <source>
        <dbReference type="Proteomes" id="UP000095283"/>
    </source>
</evidence>
<accession>A0A1I7W8D8</accession>
<evidence type="ECO:0000313" key="3">
    <source>
        <dbReference type="WBParaSite" id="Hba_00913"/>
    </source>
</evidence>
<feature type="signal peptide" evidence="1">
    <location>
        <begin position="1"/>
        <end position="17"/>
    </location>
</feature>
<keyword evidence="1" id="KW-0732">Signal</keyword>
<name>A0A1I7W8D8_HETBA</name>
<organism evidence="2 3">
    <name type="scientific">Heterorhabditis bacteriophora</name>
    <name type="common">Entomopathogenic nematode worm</name>
    <dbReference type="NCBI Taxonomy" id="37862"/>
    <lineage>
        <taxon>Eukaryota</taxon>
        <taxon>Metazoa</taxon>
        <taxon>Ecdysozoa</taxon>
        <taxon>Nematoda</taxon>
        <taxon>Chromadorea</taxon>
        <taxon>Rhabditida</taxon>
        <taxon>Rhabditina</taxon>
        <taxon>Rhabditomorpha</taxon>
        <taxon>Strongyloidea</taxon>
        <taxon>Heterorhabditidae</taxon>
        <taxon>Heterorhabditis</taxon>
    </lineage>
</organism>
<reference evidence="3" key="1">
    <citation type="submission" date="2016-11" db="UniProtKB">
        <authorList>
            <consortium name="WormBaseParasite"/>
        </authorList>
    </citation>
    <scope>IDENTIFICATION</scope>
</reference>